<evidence type="ECO:0000313" key="2">
    <source>
        <dbReference type="EMBL" id="CAK7902607.1"/>
    </source>
</evidence>
<proteinExistence type="predicted"/>
<feature type="region of interest" description="Disordered" evidence="1">
    <location>
        <begin position="65"/>
        <end position="90"/>
    </location>
</feature>
<name>A0ABP0EA00_9ASCO</name>
<dbReference type="Proteomes" id="UP001497600">
    <property type="component" value="Chromosome D"/>
</dbReference>
<protein>
    <submittedName>
        <fullName evidence="2">Uncharacterized protein</fullName>
    </submittedName>
</protein>
<accession>A0ABP0EA00</accession>
<evidence type="ECO:0000313" key="3">
    <source>
        <dbReference type="Proteomes" id="UP001497600"/>
    </source>
</evidence>
<evidence type="ECO:0000256" key="1">
    <source>
        <dbReference type="SAM" id="MobiDB-lite"/>
    </source>
</evidence>
<organism evidence="2 3">
    <name type="scientific">[Candida] anglica</name>
    <dbReference type="NCBI Taxonomy" id="148631"/>
    <lineage>
        <taxon>Eukaryota</taxon>
        <taxon>Fungi</taxon>
        <taxon>Dikarya</taxon>
        <taxon>Ascomycota</taxon>
        <taxon>Saccharomycotina</taxon>
        <taxon>Pichiomycetes</taxon>
        <taxon>Debaryomycetaceae</taxon>
        <taxon>Kurtzmaniella</taxon>
    </lineage>
</organism>
<gene>
    <name evidence="2" type="ORF">CAAN4_D00760</name>
</gene>
<sequence length="214" mass="24502">MTGKIEVIENIESIEEVWAVKHELYSSDLSGQLEKIMTPNLDCNVNKQIIVPEIVFNLKYEENKSSDPSDFSPGALNSGEDSAITSNDEQDTMIKVKVDESSKMFQLDKKPISSIKVENLPIERELQFNSFKISESKALILINAMNSTTLLQQLTPSSMGCALYKAQEKRYHQKPEKKVLFRYHEKSIDKPFKRTSRRPIEKKFTINVLDTLVK</sequence>
<dbReference type="EMBL" id="OZ004256">
    <property type="protein sequence ID" value="CAK7902607.1"/>
    <property type="molecule type" value="Genomic_DNA"/>
</dbReference>
<reference evidence="2 3" key="1">
    <citation type="submission" date="2024-01" db="EMBL/GenBank/DDBJ databases">
        <authorList>
            <consortium name="Genoscope - CEA"/>
            <person name="William W."/>
        </authorList>
    </citation>
    <scope>NUCLEOTIDE SEQUENCE [LARGE SCALE GENOMIC DNA]</scope>
    <source>
        <strain evidence="2 3">29B2s-10</strain>
    </source>
</reference>
<keyword evidence="3" id="KW-1185">Reference proteome</keyword>